<evidence type="ECO:0000313" key="8">
    <source>
        <dbReference type="Proteomes" id="UP000233553"/>
    </source>
</evidence>
<dbReference type="GO" id="GO:0005886">
    <property type="term" value="C:plasma membrane"/>
    <property type="evidence" value="ECO:0007669"/>
    <property type="project" value="UniProtKB-SubCell"/>
</dbReference>
<dbReference type="InterPro" id="IPR006143">
    <property type="entry name" value="RND_pump_MFP"/>
</dbReference>
<dbReference type="SUPFAM" id="SSF111369">
    <property type="entry name" value="HlyD-like secretion proteins"/>
    <property type="match status" value="1"/>
</dbReference>
<dbReference type="InterPro" id="IPR058624">
    <property type="entry name" value="MdtA-like_HH"/>
</dbReference>
<evidence type="ECO:0000259" key="6">
    <source>
        <dbReference type="Pfam" id="PF25967"/>
    </source>
</evidence>
<dbReference type="Gene3D" id="2.40.420.20">
    <property type="match status" value="1"/>
</dbReference>
<comment type="subcellular location">
    <subcellularLocation>
        <location evidence="1">Cell inner membrane</location>
        <topology evidence="1">Lipid-anchor</topology>
    </subcellularLocation>
</comment>
<dbReference type="PANTHER" id="PTHR30158">
    <property type="entry name" value="ACRA/E-RELATED COMPONENT OF DRUG EFFLUX TRANSPORTER"/>
    <property type="match status" value="1"/>
</dbReference>
<proteinExistence type="inferred from homology"/>
<dbReference type="PANTHER" id="PTHR30158:SF3">
    <property type="entry name" value="MULTIDRUG EFFLUX PUMP SUBUNIT ACRA-RELATED"/>
    <property type="match status" value="1"/>
</dbReference>
<protein>
    <submittedName>
        <fullName evidence="7">Efflux transporter periplasmic adaptor subunit</fullName>
    </submittedName>
</protein>
<dbReference type="RefSeq" id="WP_101237390.1">
    <property type="nucleotide sequence ID" value="NZ_PISJ01000020.1"/>
</dbReference>
<dbReference type="NCBIfam" id="TIGR01730">
    <property type="entry name" value="RND_mfp"/>
    <property type="match status" value="1"/>
</dbReference>
<evidence type="ECO:0000259" key="5">
    <source>
        <dbReference type="Pfam" id="PF25944"/>
    </source>
</evidence>
<dbReference type="Gene3D" id="2.40.30.170">
    <property type="match status" value="1"/>
</dbReference>
<dbReference type="Pfam" id="PF25944">
    <property type="entry name" value="Beta-barrel_RND"/>
    <property type="match status" value="1"/>
</dbReference>
<dbReference type="InterPro" id="IPR058627">
    <property type="entry name" value="MdtA-like_C"/>
</dbReference>
<organism evidence="7 8">
    <name type="scientific">Acinetobacter proteolyticus</name>
    <dbReference type="NCBI Taxonomy" id="1776741"/>
    <lineage>
        <taxon>Bacteria</taxon>
        <taxon>Pseudomonadati</taxon>
        <taxon>Pseudomonadota</taxon>
        <taxon>Gammaproteobacteria</taxon>
        <taxon>Moraxellales</taxon>
        <taxon>Moraxellaceae</taxon>
        <taxon>Acinetobacter</taxon>
    </lineage>
</organism>
<dbReference type="EMBL" id="PISJ01000020">
    <property type="protein sequence ID" value="PKF31633.1"/>
    <property type="molecule type" value="Genomic_DNA"/>
</dbReference>
<comment type="caution">
    <text evidence="7">The sequence shown here is derived from an EMBL/GenBank/DDBJ whole genome shotgun (WGS) entry which is preliminary data.</text>
</comment>
<dbReference type="InterPro" id="IPR058626">
    <property type="entry name" value="MdtA-like_b-barrel"/>
</dbReference>
<dbReference type="Proteomes" id="UP000233553">
    <property type="component" value="Unassembled WGS sequence"/>
</dbReference>
<dbReference type="FunFam" id="2.40.420.20:FF:000001">
    <property type="entry name" value="Efflux RND transporter periplasmic adaptor subunit"/>
    <property type="match status" value="1"/>
</dbReference>
<comment type="similarity">
    <text evidence="2">Belongs to the membrane fusion protein (MFP) (TC 8.A.1) family.</text>
</comment>
<dbReference type="Gene3D" id="1.10.287.470">
    <property type="entry name" value="Helix hairpin bin"/>
    <property type="match status" value="1"/>
</dbReference>
<evidence type="ECO:0000313" key="7">
    <source>
        <dbReference type="EMBL" id="PKF31633.1"/>
    </source>
</evidence>
<feature type="domain" description="Multidrug resistance protein MdtA-like alpha-helical hairpin" evidence="3">
    <location>
        <begin position="103"/>
        <end position="171"/>
    </location>
</feature>
<dbReference type="AlphaFoldDB" id="A0A2N0WAV0"/>
<sequence>MLDSRFVGYKIILLISSIFFLNACDSDQPIKKAPQPVSFITMVPETVETNYDLAGRTVASEISQVRPQVNGVVVAQLFQEGSQVKKGQPLYKIDSTLYQDDVEQAIGNLELAQATVNSTRLQAERYQTLIGVNGVSRQELDDAQAAYAQAKATVNVNKALLKTAQTNLHYTQITAPISGRIGRSAITRGALVTSGQDNALTTIQNLDPMYVDLTQSADAYMALREQLSKDGVTPNELSVHLKLSNGAIYKENGTFKFSDIAVDEATGSVTLRASFANPNQALLPGMYVRGQLNTGLRSGSLLIPQGIELRNADGDAFVWVIGAGNKIEQRAITLGEAIGNRWLVLSGLSSGDKVVVEGLQGLKAGMTIAPTPSR</sequence>
<dbReference type="Pfam" id="PF25917">
    <property type="entry name" value="BSH_RND"/>
    <property type="match status" value="1"/>
</dbReference>
<evidence type="ECO:0000256" key="2">
    <source>
        <dbReference type="ARBA" id="ARBA00009477"/>
    </source>
</evidence>
<dbReference type="Gene3D" id="2.40.50.100">
    <property type="match status" value="1"/>
</dbReference>
<dbReference type="GO" id="GO:0046677">
    <property type="term" value="P:response to antibiotic"/>
    <property type="evidence" value="ECO:0007669"/>
    <property type="project" value="TreeGrafter"/>
</dbReference>
<reference evidence="7 8" key="1">
    <citation type="submission" date="2017-12" db="EMBL/GenBank/DDBJ databases">
        <title>Draft Genome sequences of multiple microbial strains isolated from spacecraft associated surfaces.</title>
        <authorList>
            <person name="Seuylemezian A."/>
            <person name="Vaishampayan P."/>
            <person name="Venkateswaran K."/>
        </authorList>
    </citation>
    <scope>NUCLEOTIDE SEQUENCE [LARGE SCALE GENOMIC DNA]</scope>
    <source>
        <strain evidence="7 8">2P01AA</strain>
    </source>
</reference>
<dbReference type="Pfam" id="PF25876">
    <property type="entry name" value="HH_MFP_RND"/>
    <property type="match status" value="1"/>
</dbReference>
<dbReference type="Pfam" id="PF25967">
    <property type="entry name" value="RND-MFP_C"/>
    <property type="match status" value="1"/>
</dbReference>
<evidence type="ECO:0000259" key="3">
    <source>
        <dbReference type="Pfam" id="PF25876"/>
    </source>
</evidence>
<gene>
    <name evidence="7" type="ORF">CW311_18025</name>
</gene>
<feature type="domain" description="Multidrug resistance protein MdtA-like C-terminal permuted SH3" evidence="6">
    <location>
        <begin position="301"/>
        <end position="360"/>
    </location>
</feature>
<accession>A0A2N0WAV0</accession>
<name>A0A2N0WAV0_9GAMM</name>
<evidence type="ECO:0000259" key="4">
    <source>
        <dbReference type="Pfam" id="PF25917"/>
    </source>
</evidence>
<dbReference type="InterPro" id="IPR058625">
    <property type="entry name" value="MdtA-like_BSH"/>
</dbReference>
<feature type="domain" description="Multidrug resistance protein MdtA-like barrel-sandwich hybrid" evidence="4">
    <location>
        <begin position="63"/>
        <end position="204"/>
    </location>
</feature>
<dbReference type="GO" id="GO:0022857">
    <property type="term" value="F:transmembrane transporter activity"/>
    <property type="evidence" value="ECO:0007669"/>
    <property type="project" value="InterPro"/>
</dbReference>
<feature type="domain" description="Multidrug resistance protein MdtA-like beta-barrel" evidence="5">
    <location>
        <begin position="208"/>
        <end position="294"/>
    </location>
</feature>
<evidence type="ECO:0000256" key="1">
    <source>
        <dbReference type="ARBA" id="ARBA00004519"/>
    </source>
</evidence>